<gene>
    <name evidence="2" type="ORF">V2E24_01060</name>
</gene>
<dbReference type="Pfam" id="PF09588">
    <property type="entry name" value="YqaJ"/>
    <property type="match status" value="1"/>
</dbReference>
<protein>
    <submittedName>
        <fullName evidence="2">YqaJ viral recombinase family protein</fullName>
    </submittedName>
</protein>
<dbReference type="RefSeq" id="WP_330500578.1">
    <property type="nucleotide sequence ID" value="NZ_JAZDWZ010000002.1"/>
</dbReference>
<dbReference type="InterPro" id="IPR011335">
    <property type="entry name" value="Restrct_endonuc-II-like"/>
</dbReference>
<sequence>MAKAIERKYFNNVHYILDEDKRVVILKNEFHNELLGDNKWTSFKKIGGSTIAEVLETDSFKSQFSAFCHIARLKMPVLQKKYVNAGVAIEPKIFSAFSKEITNAYGNKFLVKHFEAADYDYDFFKGKDKVFGGVPDGELVNTKNPLLNQVLEAKTVNFSKYTSWIQQNDKGEFINVPVAYKKQAQLYAHLMNLKKYIIIATFLEDDKGDYVNPQDYPILERKNYTFSFNVNPHEVEEDINTVRKWYKKYTETGVSPQYNPSIDKDQVEYLRCSSQKEWEELLNKWKAIGKADADA</sequence>
<evidence type="ECO:0000259" key="1">
    <source>
        <dbReference type="Pfam" id="PF09588"/>
    </source>
</evidence>
<evidence type="ECO:0000313" key="3">
    <source>
        <dbReference type="Proteomes" id="UP001344817"/>
    </source>
</evidence>
<dbReference type="InterPro" id="IPR019080">
    <property type="entry name" value="YqaJ_viral_recombinase"/>
</dbReference>
<dbReference type="NCBIfam" id="NF045870">
    <property type="entry name" value="MAGa7180_fam_nucl"/>
    <property type="match status" value="1"/>
</dbReference>
<name>A0ABU7MKV7_9BACT</name>
<dbReference type="SUPFAM" id="SSF52980">
    <property type="entry name" value="Restriction endonuclease-like"/>
    <property type="match status" value="1"/>
</dbReference>
<evidence type="ECO:0000313" key="2">
    <source>
        <dbReference type="EMBL" id="MEE3928166.1"/>
    </source>
</evidence>
<comment type="caution">
    <text evidence="2">The sequence shown here is derived from an EMBL/GenBank/DDBJ whole genome shotgun (WGS) entry which is preliminary data.</text>
</comment>
<dbReference type="Proteomes" id="UP001344817">
    <property type="component" value="Unassembled WGS sequence"/>
</dbReference>
<feature type="domain" description="YqaJ viral recombinase" evidence="1">
    <location>
        <begin position="44"/>
        <end position="189"/>
    </location>
</feature>
<organism evidence="2 3">
    <name type="scientific">Mycoplasmopsis ciconiae</name>
    <dbReference type="NCBI Taxonomy" id="561067"/>
    <lineage>
        <taxon>Bacteria</taxon>
        <taxon>Bacillati</taxon>
        <taxon>Mycoplasmatota</taxon>
        <taxon>Mycoplasmoidales</taxon>
        <taxon>Metamycoplasmataceae</taxon>
        <taxon>Mycoplasmopsis</taxon>
    </lineage>
</organism>
<dbReference type="EMBL" id="JAZDWZ010000002">
    <property type="protein sequence ID" value="MEE3928166.1"/>
    <property type="molecule type" value="Genomic_DNA"/>
</dbReference>
<keyword evidence="3" id="KW-1185">Reference proteome</keyword>
<reference evidence="2" key="1">
    <citation type="submission" date="2024-01" db="EMBL/GenBank/DDBJ databases">
        <title>Genome sequence of Mycoplasma ciconiae type strain DSM 25251.</title>
        <authorList>
            <person name="Spergser J."/>
        </authorList>
    </citation>
    <scope>NUCLEOTIDE SEQUENCE [LARGE SCALE GENOMIC DNA]</scope>
    <source>
        <strain evidence="2">DSM 25251</strain>
    </source>
</reference>
<accession>A0ABU7MKV7</accession>
<proteinExistence type="predicted"/>